<sequence>MKIARRPRYLVSVAAILALLSSQATAETIVHKTVSYFQIGGTTAQDLDRELERRGPYTMSTGARHPGATRIRFGGDVTYVESGGRCRVGSAKVTLKTQLVLPKWKNRKRAGKDLALIWDALSSDIRRHEERHAEIARQYARKLETSLKGLRPQRECLAMEIKVAETTSRIIDAHDKDQMRFDRVEAANFEKRMIRILNYRSKRNP</sequence>
<name>A0A4Q2T601_9HYPH</name>
<dbReference type="EMBL" id="SDVB01000238">
    <property type="protein sequence ID" value="RYC12239.1"/>
    <property type="molecule type" value="Genomic_DNA"/>
</dbReference>
<dbReference type="RefSeq" id="WP_129332665.1">
    <property type="nucleotide sequence ID" value="NZ_SDVB01000238.1"/>
</dbReference>
<keyword evidence="1" id="KW-0732">Signal</keyword>
<dbReference type="Proteomes" id="UP000291088">
    <property type="component" value="Unassembled WGS sequence"/>
</dbReference>
<keyword evidence="3" id="KW-1185">Reference proteome</keyword>
<dbReference type="Pfam" id="PF06037">
    <property type="entry name" value="DUF922"/>
    <property type="match status" value="1"/>
</dbReference>
<reference evidence="2 3" key="1">
    <citation type="submission" date="2019-01" db="EMBL/GenBank/DDBJ databases">
        <authorList>
            <person name="Deng T."/>
        </authorList>
    </citation>
    <scope>NUCLEOTIDE SEQUENCE [LARGE SCALE GENOMIC DNA]</scope>
    <source>
        <strain evidence="2 3">F8825</strain>
    </source>
</reference>
<comment type="caution">
    <text evidence="2">The sequence shown here is derived from an EMBL/GenBank/DDBJ whole genome shotgun (WGS) entry which is preliminary data.</text>
</comment>
<dbReference type="InterPro" id="IPR010321">
    <property type="entry name" value="DUF922"/>
</dbReference>
<protein>
    <submittedName>
        <fullName evidence="2">DUF922 domain-containing protein</fullName>
    </submittedName>
</protein>
<evidence type="ECO:0000256" key="1">
    <source>
        <dbReference type="SAM" id="SignalP"/>
    </source>
</evidence>
<dbReference type="AlphaFoldDB" id="A0A4Q2T601"/>
<feature type="signal peptide" evidence="1">
    <location>
        <begin position="1"/>
        <end position="26"/>
    </location>
</feature>
<feature type="chain" id="PRO_5020795046" evidence="1">
    <location>
        <begin position="27"/>
        <end position="205"/>
    </location>
</feature>
<proteinExistence type="predicted"/>
<accession>A0A4Q2T601</accession>
<evidence type="ECO:0000313" key="3">
    <source>
        <dbReference type="Proteomes" id="UP000291088"/>
    </source>
</evidence>
<organism evidence="2 3">
    <name type="scientific">Ciceribacter ferrooxidans</name>
    <dbReference type="NCBI Taxonomy" id="2509717"/>
    <lineage>
        <taxon>Bacteria</taxon>
        <taxon>Pseudomonadati</taxon>
        <taxon>Pseudomonadota</taxon>
        <taxon>Alphaproteobacteria</taxon>
        <taxon>Hyphomicrobiales</taxon>
        <taxon>Rhizobiaceae</taxon>
        <taxon>Ciceribacter</taxon>
    </lineage>
</organism>
<dbReference type="OrthoDB" id="7888967at2"/>
<dbReference type="PIRSF" id="PIRSF010521">
    <property type="entry name" value="DUF922_bac"/>
    <property type="match status" value="1"/>
</dbReference>
<evidence type="ECO:0000313" key="2">
    <source>
        <dbReference type="EMBL" id="RYC12239.1"/>
    </source>
</evidence>
<gene>
    <name evidence="2" type="ORF">EUU22_14410</name>
</gene>